<accession>A0AAU8IKY3</accession>
<dbReference type="PANTHER" id="PTHR33495:SF2">
    <property type="entry name" value="ANTI-SIGMA FACTOR ANTAGONIST TM_1081-RELATED"/>
    <property type="match status" value="1"/>
</dbReference>
<dbReference type="PROSITE" id="PS50801">
    <property type="entry name" value="STAS"/>
    <property type="match status" value="1"/>
</dbReference>
<dbReference type="SUPFAM" id="SSF52091">
    <property type="entry name" value="SpoIIaa-like"/>
    <property type="match status" value="1"/>
</dbReference>
<sequence length="135" mass="14790">MVSDRQRIDVTRQDRVTVVSFRDDMDLTDEAEAYLALSGARGDTGTTGTLLDLAGLTFADSTTLNVILRAYNEHQAVPRPFVLSGPYHPAVDRLFEITGAGEALEMTDSRAEGLRRVHELRERLGSDQASAPDAQ</sequence>
<dbReference type="RefSeq" id="WP_353940297.1">
    <property type="nucleotide sequence ID" value="NZ_CP159534.1"/>
</dbReference>
<name>A0AAU8IKY3_9ACTN</name>
<dbReference type="InterPro" id="IPR036513">
    <property type="entry name" value="STAS_dom_sf"/>
</dbReference>
<dbReference type="Pfam" id="PF01740">
    <property type="entry name" value="STAS"/>
    <property type="match status" value="1"/>
</dbReference>
<organism evidence="2">
    <name type="scientific">Streptomyces tabacisoli</name>
    <dbReference type="NCBI Taxonomy" id="3156398"/>
    <lineage>
        <taxon>Bacteria</taxon>
        <taxon>Bacillati</taxon>
        <taxon>Actinomycetota</taxon>
        <taxon>Actinomycetes</taxon>
        <taxon>Kitasatosporales</taxon>
        <taxon>Streptomycetaceae</taxon>
        <taxon>Streptomyces</taxon>
    </lineage>
</organism>
<feature type="domain" description="STAS" evidence="1">
    <location>
        <begin position="6"/>
        <end position="117"/>
    </location>
</feature>
<gene>
    <name evidence="2" type="ORF">ABII15_00990</name>
</gene>
<dbReference type="AlphaFoldDB" id="A0AAU8IKY3"/>
<evidence type="ECO:0000313" key="2">
    <source>
        <dbReference type="EMBL" id="XCJ68611.1"/>
    </source>
</evidence>
<dbReference type="InterPro" id="IPR002645">
    <property type="entry name" value="STAS_dom"/>
</dbReference>
<dbReference type="Gene3D" id="3.30.750.24">
    <property type="entry name" value="STAS domain"/>
    <property type="match status" value="1"/>
</dbReference>
<dbReference type="GO" id="GO:0043856">
    <property type="term" value="F:anti-sigma factor antagonist activity"/>
    <property type="evidence" value="ECO:0007669"/>
    <property type="project" value="TreeGrafter"/>
</dbReference>
<reference evidence="2" key="1">
    <citation type="submission" date="2024-06" db="EMBL/GenBank/DDBJ databases">
        <title>Streptomyces sp. strain HUAS MG91 genome sequences.</title>
        <authorList>
            <person name="Mo P."/>
        </authorList>
    </citation>
    <scope>NUCLEOTIDE SEQUENCE</scope>
    <source>
        <strain evidence="2">HUAS MG91</strain>
    </source>
</reference>
<protein>
    <submittedName>
        <fullName evidence="2">STAS domain-containing protein</fullName>
    </submittedName>
</protein>
<dbReference type="PANTHER" id="PTHR33495">
    <property type="entry name" value="ANTI-SIGMA FACTOR ANTAGONIST TM_1081-RELATED-RELATED"/>
    <property type="match status" value="1"/>
</dbReference>
<proteinExistence type="predicted"/>
<dbReference type="KEGG" id="stac:ABII15_00990"/>
<evidence type="ECO:0000259" key="1">
    <source>
        <dbReference type="PROSITE" id="PS50801"/>
    </source>
</evidence>
<dbReference type="CDD" id="cd07043">
    <property type="entry name" value="STAS_anti-anti-sigma_factors"/>
    <property type="match status" value="1"/>
</dbReference>
<dbReference type="EMBL" id="CP159534">
    <property type="protein sequence ID" value="XCJ68611.1"/>
    <property type="molecule type" value="Genomic_DNA"/>
</dbReference>